<gene>
    <name evidence="2" type="ORF">SI65_01032</name>
</gene>
<dbReference type="EMBL" id="JXNT01000001">
    <property type="protein sequence ID" value="ODM23443.1"/>
    <property type="molecule type" value="Genomic_DNA"/>
</dbReference>
<sequence>MNAVINTVASHDAVPYAPSGNFYRDLQSQQPPSPTSPTSPTSSVSSFRSNYSVASTAPTSAYSPTSPTSSASWRQCDSAASLDRILEPVIKRLPQEVYDVILAQLETLHTGCHQNGCVSCFQRDLHSLSLTCRVWEKAVRAKLYNRIHIVGNDSPAQLKKYRLKRGSRLKLLRRTLRERKLLANLVLELRVPQMELLFTSGKHVGQWEEYRDLVASVVMVCPNLERLLGLSIPYHHEFDRLTHALSTRKKLKEHTWIIGEARETSEASELSPHVSSCPGSLGPLQMFEFLDYHASWSHLETVTLYALDENKSTLEPSIFLRMLTMLPSLRHLCMTGFHADAFADSALLCLPPLESLRLERLPGVTDTGLTQYTSRPESQSLKSLTLFEQKVESLLVISKILSSLRQLERFQIVQSDTCPQVEPDAMVFQPLLASSTLKYLHWDVAVPNPGTALSKLDYAPFVKPPKHTDTPNSHLAQSIISSGFPRLEALRAPSDIEPPGVLQAVCRPIPKGQALLQPDRYSLPRSSHGSVKARPMALPAGNNLTSARIRAQTFIDMAAKDNETGMRCLITDHSDSYVPDNALEDAESDDDDDFDADMEAFGSWSARERPQLNPTAAAEQKQSDGPVTVFDFHMPAYMGRIGSRSSDRDVSIPKFILRPDLPGQDADGGLVAWKHILAANQSLNYAAGVGVHCFGNKTGPRPPPEEPASPASTTIATPRLWGSIGSRSMMSLNTVNSPVTPTTPSTPMSFGATPHLPWEKETCTGSWNYGHKNGRDWWFHMERERPNHLDVIDLKRLF</sequence>
<dbReference type="InterPro" id="IPR032675">
    <property type="entry name" value="LRR_dom_sf"/>
</dbReference>
<dbReference type="STRING" id="573508.A0A1E3BR40"/>
<dbReference type="VEuPathDB" id="FungiDB:SI65_01032"/>
<proteinExistence type="predicted"/>
<reference evidence="2 3" key="1">
    <citation type="journal article" date="2016" name="BMC Genomics">
        <title>Comparative genomic and transcriptomic analyses of the Fuzhuan brick tea-fermentation fungus Aspergillus cristatus.</title>
        <authorList>
            <person name="Ge Y."/>
            <person name="Wang Y."/>
            <person name="Liu Y."/>
            <person name="Tan Y."/>
            <person name="Ren X."/>
            <person name="Zhang X."/>
            <person name="Hyde K.D."/>
            <person name="Liu Y."/>
            <person name="Liu Z."/>
        </authorList>
    </citation>
    <scope>NUCLEOTIDE SEQUENCE [LARGE SCALE GENOMIC DNA]</scope>
    <source>
        <strain evidence="2 3">GZAAS20.1005</strain>
    </source>
</reference>
<dbReference type="Proteomes" id="UP000094569">
    <property type="component" value="Unassembled WGS sequence"/>
</dbReference>
<name>A0A1E3BR40_ASPCR</name>
<feature type="region of interest" description="Disordered" evidence="1">
    <location>
        <begin position="697"/>
        <end position="716"/>
    </location>
</feature>
<evidence type="ECO:0000313" key="3">
    <source>
        <dbReference type="Proteomes" id="UP000094569"/>
    </source>
</evidence>
<protein>
    <recommendedName>
        <fullName evidence="4">F-box domain-containing protein</fullName>
    </recommendedName>
</protein>
<feature type="region of interest" description="Disordered" evidence="1">
    <location>
        <begin position="19"/>
        <end position="44"/>
    </location>
</feature>
<accession>A0A1E3BR40</accession>
<evidence type="ECO:0008006" key="4">
    <source>
        <dbReference type="Google" id="ProtNLM"/>
    </source>
</evidence>
<keyword evidence="3" id="KW-1185">Reference proteome</keyword>
<evidence type="ECO:0000313" key="2">
    <source>
        <dbReference type="EMBL" id="ODM23443.1"/>
    </source>
</evidence>
<dbReference type="SUPFAM" id="SSF52047">
    <property type="entry name" value="RNI-like"/>
    <property type="match status" value="1"/>
</dbReference>
<comment type="caution">
    <text evidence="2">The sequence shown here is derived from an EMBL/GenBank/DDBJ whole genome shotgun (WGS) entry which is preliminary data.</text>
</comment>
<dbReference type="Gene3D" id="3.80.10.10">
    <property type="entry name" value="Ribonuclease Inhibitor"/>
    <property type="match status" value="1"/>
</dbReference>
<dbReference type="OrthoDB" id="3210378at2759"/>
<dbReference type="AlphaFoldDB" id="A0A1E3BR40"/>
<feature type="region of interest" description="Disordered" evidence="1">
    <location>
        <begin position="603"/>
        <end position="623"/>
    </location>
</feature>
<organism evidence="2 3">
    <name type="scientific">Aspergillus cristatus</name>
    <name type="common">Chinese Fuzhuan brick tea-fermentation fungus</name>
    <name type="synonym">Eurotium cristatum</name>
    <dbReference type="NCBI Taxonomy" id="573508"/>
    <lineage>
        <taxon>Eukaryota</taxon>
        <taxon>Fungi</taxon>
        <taxon>Dikarya</taxon>
        <taxon>Ascomycota</taxon>
        <taxon>Pezizomycotina</taxon>
        <taxon>Eurotiomycetes</taxon>
        <taxon>Eurotiomycetidae</taxon>
        <taxon>Eurotiales</taxon>
        <taxon>Aspergillaceae</taxon>
        <taxon>Aspergillus</taxon>
        <taxon>Aspergillus subgen. Aspergillus</taxon>
    </lineage>
</organism>
<evidence type="ECO:0000256" key="1">
    <source>
        <dbReference type="SAM" id="MobiDB-lite"/>
    </source>
</evidence>